<dbReference type="EMBL" id="JAACJP010000056">
    <property type="protein sequence ID" value="KAF5369169.1"/>
    <property type="molecule type" value="Genomic_DNA"/>
</dbReference>
<dbReference type="AlphaFoldDB" id="A0A8H5GQ67"/>
<dbReference type="PANTHER" id="PTHR40465:SF1">
    <property type="entry name" value="DUF6534 DOMAIN-CONTAINING PROTEIN"/>
    <property type="match status" value="1"/>
</dbReference>
<dbReference type="InterPro" id="IPR045339">
    <property type="entry name" value="DUF6534"/>
</dbReference>
<dbReference type="Pfam" id="PF20152">
    <property type="entry name" value="DUF6534"/>
    <property type="match status" value="1"/>
</dbReference>
<feature type="transmembrane region" description="Helical" evidence="1">
    <location>
        <begin position="194"/>
        <end position="219"/>
    </location>
</feature>
<keyword evidence="4" id="KW-1185">Reference proteome</keyword>
<keyword evidence="1" id="KW-0812">Transmembrane</keyword>
<dbReference type="Proteomes" id="UP000565441">
    <property type="component" value="Unassembled WGS sequence"/>
</dbReference>
<protein>
    <recommendedName>
        <fullName evidence="2">DUF6534 domain-containing protein</fullName>
    </recommendedName>
</protein>
<keyword evidence="1" id="KW-1133">Transmembrane helix</keyword>
<evidence type="ECO:0000259" key="2">
    <source>
        <dbReference type="Pfam" id="PF20152"/>
    </source>
</evidence>
<feature type="transmembrane region" description="Helical" evidence="1">
    <location>
        <begin position="45"/>
        <end position="69"/>
    </location>
</feature>
<name>A0A8H5GQ67_9AGAR</name>
<proteinExistence type="predicted"/>
<dbReference type="PANTHER" id="PTHR40465">
    <property type="entry name" value="CHROMOSOME 1, WHOLE GENOME SHOTGUN SEQUENCE"/>
    <property type="match status" value="1"/>
</dbReference>
<accession>A0A8H5GQ67</accession>
<feature type="transmembrane region" description="Helical" evidence="1">
    <location>
        <begin position="159"/>
        <end position="179"/>
    </location>
</feature>
<evidence type="ECO:0000256" key="1">
    <source>
        <dbReference type="SAM" id="Phobius"/>
    </source>
</evidence>
<evidence type="ECO:0000313" key="3">
    <source>
        <dbReference type="EMBL" id="KAF5369169.1"/>
    </source>
</evidence>
<feature type="domain" description="DUF6534" evidence="2">
    <location>
        <begin position="205"/>
        <end position="293"/>
    </location>
</feature>
<keyword evidence="1" id="KW-0472">Membrane</keyword>
<evidence type="ECO:0000313" key="4">
    <source>
        <dbReference type="Proteomes" id="UP000565441"/>
    </source>
</evidence>
<feature type="transmembrane region" description="Helical" evidence="1">
    <location>
        <begin position="12"/>
        <end position="33"/>
    </location>
</feature>
<gene>
    <name evidence="3" type="ORF">D9615_009984</name>
</gene>
<dbReference type="OrthoDB" id="2574879at2759"/>
<comment type="caution">
    <text evidence="3">The sequence shown here is derived from an EMBL/GenBank/DDBJ whole genome shotgun (WGS) entry which is preliminary data.</text>
</comment>
<reference evidence="3 4" key="1">
    <citation type="journal article" date="2020" name="ISME J.">
        <title>Uncovering the hidden diversity of litter-decomposition mechanisms in mushroom-forming fungi.</title>
        <authorList>
            <person name="Floudas D."/>
            <person name="Bentzer J."/>
            <person name="Ahren D."/>
            <person name="Johansson T."/>
            <person name="Persson P."/>
            <person name="Tunlid A."/>
        </authorList>
    </citation>
    <scope>NUCLEOTIDE SEQUENCE [LARGE SCALE GENOMIC DNA]</scope>
    <source>
        <strain evidence="3 4">CBS 661.87</strain>
    </source>
</reference>
<feature type="transmembrane region" description="Helical" evidence="1">
    <location>
        <begin position="239"/>
        <end position="262"/>
    </location>
</feature>
<sequence length="516" mass="57563">MDFASGSGGAIFSGAAISYVMYGVTCCQAIWYFKSYPRDADWLKCMVAFVVLLETLQCILMFIVLWYYMIQRGVGEDRDVFTRCSHWSVDTGPDDTHGAFLKFVLILVNKPYLGSFRKSAAWWSRGRYFSLIADFGQSAKYASSYFLRRMWKLSTKKRLAALAFIPLFAGWGITIAYLIDLYTYPCMGDPSNPYPLILSGTIVNTLTDFVIAVTMSMILHKRRPDTTRHTNSLKILRSLIIKSLLSGTLMCLSTIAVLVLFLAKPGDVYYVAAYFLLGKIYANTLLATLNSRKTLRWLPNATIELDIVSVPSRRAIHGIDAFEPPESPSAHTAMLRKPTTHLPTLHNYLEASRQILSVLLQIPPIDPSTSLRTAFLLRLTNDSLSSIVGYPASPNSLPEALDWLDDLDQAWLAVLQAQVWDPETGAGVDLFIDAADASTGMKSSPVSQTERTRLRSLLVGSSTVLEEWLESQMDREDDEDVEAMLERLGLQAEFDDLFSRTLDYLGALGGVVVEPV</sequence>
<organism evidence="3 4">
    <name type="scientific">Tricholomella constricta</name>
    <dbReference type="NCBI Taxonomy" id="117010"/>
    <lineage>
        <taxon>Eukaryota</taxon>
        <taxon>Fungi</taxon>
        <taxon>Dikarya</taxon>
        <taxon>Basidiomycota</taxon>
        <taxon>Agaricomycotina</taxon>
        <taxon>Agaricomycetes</taxon>
        <taxon>Agaricomycetidae</taxon>
        <taxon>Agaricales</taxon>
        <taxon>Tricholomatineae</taxon>
        <taxon>Lyophyllaceae</taxon>
        <taxon>Tricholomella</taxon>
    </lineage>
</organism>
<feature type="transmembrane region" description="Helical" evidence="1">
    <location>
        <begin position="268"/>
        <end position="289"/>
    </location>
</feature>